<dbReference type="PROSITE" id="PS51687">
    <property type="entry name" value="SAM_MT_RNA_M5U"/>
    <property type="match status" value="1"/>
</dbReference>
<evidence type="ECO:0000256" key="5">
    <source>
        <dbReference type="PROSITE-ProRule" id="PRU10015"/>
    </source>
</evidence>
<gene>
    <name evidence="7" type="ORF">A9A59_1534</name>
</gene>
<keyword evidence="1 4" id="KW-0489">Methyltransferase</keyword>
<comment type="caution">
    <text evidence="7">The sequence shown here is derived from an EMBL/GenBank/DDBJ whole genome shotgun (WGS) entry which is preliminary data.</text>
</comment>
<feature type="binding site" evidence="4">
    <location>
        <position position="330"/>
    </location>
    <ligand>
        <name>S-adenosyl-L-methionine</name>
        <dbReference type="ChEBI" id="CHEBI:59789"/>
    </ligand>
</feature>
<comment type="similarity">
    <text evidence="4">Belongs to the class I-like SAM-binding methyltransferase superfamily. RNA M5U methyltransferase family.</text>
</comment>
<dbReference type="Proteomes" id="UP000223071">
    <property type="component" value="Unassembled WGS sequence"/>
</dbReference>
<dbReference type="InterPro" id="IPR010280">
    <property type="entry name" value="U5_MeTrfase_fam"/>
</dbReference>
<dbReference type="PROSITE" id="PS50926">
    <property type="entry name" value="TRAM"/>
    <property type="match status" value="1"/>
</dbReference>
<evidence type="ECO:0000313" key="7">
    <source>
        <dbReference type="EMBL" id="PFG74315.1"/>
    </source>
</evidence>
<feature type="active site" evidence="5">
    <location>
        <position position="357"/>
    </location>
</feature>
<name>A0A2A9HH36_TEPT2</name>
<dbReference type="PANTHER" id="PTHR11061">
    <property type="entry name" value="RNA M5U METHYLTRANSFERASE"/>
    <property type="match status" value="1"/>
</dbReference>
<dbReference type="PROSITE" id="PS01231">
    <property type="entry name" value="TRMA_2"/>
    <property type="match status" value="1"/>
</dbReference>
<keyword evidence="2 4" id="KW-0808">Transferase</keyword>
<dbReference type="GO" id="GO:0070475">
    <property type="term" value="P:rRNA base methylation"/>
    <property type="evidence" value="ECO:0007669"/>
    <property type="project" value="TreeGrafter"/>
</dbReference>
<dbReference type="CDD" id="cd02440">
    <property type="entry name" value="AdoMet_MTases"/>
    <property type="match status" value="1"/>
</dbReference>
<evidence type="ECO:0000256" key="4">
    <source>
        <dbReference type="PROSITE-ProRule" id="PRU01024"/>
    </source>
</evidence>
<reference evidence="7 8" key="1">
    <citation type="submission" date="2017-09" db="EMBL/GenBank/DDBJ databases">
        <title>Sequencing the genomes of two abundant thermophiles in Great Basin hot springs: Thermocrinis jamiesonii and novel Chloroflexi Thermoflexus hugenholtzii.</title>
        <authorList>
            <person name="Hedlund B."/>
        </authorList>
    </citation>
    <scope>NUCLEOTIDE SEQUENCE [LARGE SCALE GENOMIC DNA]</scope>
    <source>
        <strain evidence="7 8">G233</strain>
    </source>
</reference>
<dbReference type="SUPFAM" id="SSF50249">
    <property type="entry name" value="Nucleic acid-binding proteins"/>
    <property type="match status" value="1"/>
</dbReference>
<dbReference type="EMBL" id="PDJQ01000001">
    <property type="protein sequence ID" value="PFG74315.1"/>
    <property type="molecule type" value="Genomic_DNA"/>
</dbReference>
<evidence type="ECO:0000313" key="8">
    <source>
        <dbReference type="Proteomes" id="UP000223071"/>
    </source>
</evidence>
<feature type="binding site" evidence="4">
    <location>
        <position position="287"/>
    </location>
    <ligand>
        <name>S-adenosyl-L-methionine</name>
        <dbReference type="ChEBI" id="CHEBI:59789"/>
    </ligand>
</feature>
<protein>
    <submittedName>
        <fullName evidence="7">23S rRNA (Uracil1939-C5)-methyltransferase</fullName>
    </submittedName>
</protein>
<dbReference type="PROSITE" id="PS01230">
    <property type="entry name" value="TRMA_1"/>
    <property type="match status" value="1"/>
</dbReference>
<accession>A0A2A9HH36</accession>
<dbReference type="InterPro" id="IPR002792">
    <property type="entry name" value="TRAM_dom"/>
</dbReference>
<sequence length="402" mass="43927">MPRRGHRWKTPPEQLTLTLRAESLVFGGAALARAPDGRVVFTWFAAPGELVEAVVEREYPDYLEAVTTRVLEPSPDRVEPRCPLFGECGGCQLQHMAYPAQLRAKEAVVREQLKRIGGLGDDVVRPIVGAREPWGYRNHVRFSTGRKFGDVGFISRRGHGLLKVEHCPIADPWVNEILPQLQGHGAGLHQIQVRHSAATGSFLVNPAVPGVPFPTGQTSYLERLAGHDFVVSASAFFQVNTAQAEEMVRLVGEALPSRGRLLVDAFAGVGTFARIFADRFDSVVAIEESNSAARDAKVNLAPVKNARIRIGKVEDILPAFEDHPDAIVLDPPRPGCAPPVLAAITAFRPRVVVYVSCNPATLARDLRVLVDGGYRLTDVTPLDMFPQTGHIECVSRLEWPAA</sequence>
<dbReference type="InterPro" id="IPR030391">
    <property type="entry name" value="MeTrfase_TrmA_CS"/>
</dbReference>
<keyword evidence="3 4" id="KW-0949">S-adenosyl-L-methionine</keyword>
<dbReference type="SUPFAM" id="SSF53335">
    <property type="entry name" value="S-adenosyl-L-methionine-dependent methyltransferases"/>
    <property type="match status" value="1"/>
</dbReference>
<evidence type="ECO:0000256" key="3">
    <source>
        <dbReference type="ARBA" id="ARBA00022691"/>
    </source>
</evidence>
<feature type="active site" description="Nucleophile" evidence="4">
    <location>
        <position position="357"/>
    </location>
</feature>
<dbReference type="AlphaFoldDB" id="A0A2A9HH36"/>
<evidence type="ECO:0000259" key="6">
    <source>
        <dbReference type="PROSITE" id="PS50926"/>
    </source>
</evidence>
<evidence type="ECO:0000256" key="2">
    <source>
        <dbReference type="ARBA" id="ARBA00022679"/>
    </source>
</evidence>
<dbReference type="Gene3D" id="2.40.50.1070">
    <property type="match status" value="2"/>
</dbReference>
<dbReference type="InterPro" id="IPR012340">
    <property type="entry name" value="NA-bd_OB-fold"/>
</dbReference>
<dbReference type="GO" id="GO:0070041">
    <property type="term" value="F:rRNA (uridine-C5-)-methyltransferase activity"/>
    <property type="evidence" value="ECO:0007669"/>
    <property type="project" value="TreeGrafter"/>
</dbReference>
<dbReference type="RefSeq" id="WP_098503708.1">
    <property type="nucleotide sequence ID" value="NZ_PDJQ01000001.1"/>
</dbReference>
<dbReference type="InterPro" id="IPR030390">
    <property type="entry name" value="MeTrfase_TrmA_AS"/>
</dbReference>
<dbReference type="Pfam" id="PF05958">
    <property type="entry name" value="tRNA_U5-meth_tr"/>
    <property type="match status" value="1"/>
</dbReference>
<dbReference type="Gene3D" id="2.40.50.140">
    <property type="entry name" value="Nucleic acid-binding proteins"/>
    <property type="match status" value="1"/>
</dbReference>
<dbReference type="Gene3D" id="3.40.50.150">
    <property type="entry name" value="Vaccinia Virus protein VP39"/>
    <property type="match status" value="2"/>
</dbReference>
<dbReference type="InterPro" id="IPR029063">
    <property type="entry name" value="SAM-dependent_MTases_sf"/>
</dbReference>
<keyword evidence="8" id="KW-1185">Reference proteome</keyword>
<dbReference type="PANTHER" id="PTHR11061:SF30">
    <property type="entry name" value="TRNA (URACIL(54)-C(5))-METHYLTRANSFERASE"/>
    <property type="match status" value="1"/>
</dbReference>
<feature type="binding site" evidence="4">
    <location>
        <position position="238"/>
    </location>
    <ligand>
        <name>S-adenosyl-L-methionine</name>
        <dbReference type="ChEBI" id="CHEBI:59789"/>
    </ligand>
</feature>
<feature type="domain" description="TRAM" evidence="6">
    <location>
        <begin position="9"/>
        <end position="69"/>
    </location>
</feature>
<proteinExistence type="inferred from homology"/>
<organism evidence="7 8">
    <name type="scientific">Tepidiforma thermophila (strain KCTC 52669 / CGMCC 1.13589 / G233)</name>
    <dbReference type="NCBI Taxonomy" id="2761530"/>
    <lineage>
        <taxon>Bacteria</taxon>
        <taxon>Bacillati</taxon>
        <taxon>Chloroflexota</taxon>
        <taxon>Tepidiformia</taxon>
        <taxon>Tepidiformales</taxon>
        <taxon>Tepidiformaceae</taxon>
        <taxon>Tepidiforma</taxon>
    </lineage>
</organism>
<feature type="binding site" evidence="4">
    <location>
        <position position="266"/>
    </location>
    <ligand>
        <name>S-adenosyl-L-methionine</name>
        <dbReference type="ChEBI" id="CHEBI:59789"/>
    </ligand>
</feature>
<evidence type="ECO:0000256" key="1">
    <source>
        <dbReference type="ARBA" id="ARBA00022603"/>
    </source>
</evidence>